<dbReference type="OrthoDB" id="64281at2759"/>
<feature type="compositionally biased region" description="Low complexity" evidence="1">
    <location>
        <begin position="380"/>
        <end position="403"/>
    </location>
</feature>
<gene>
    <name evidence="4" type="ORF">CC80DRAFT_478591</name>
</gene>
<evidence type="ECO:0000256" key="2">
    <source>
        <dbReference type="SAM" id="SignalP"/>
    </source>
</evidence>
<evidence type="ECO:0000313" key="4">
    <source>
        <dbReference type="EMBL" id="KAF1952843.1"/>
    </source>
</evidence>
<proteinExistence type="predicted"/>
<feature type="region of interest" description="Disordered" evidence="1">
    <location>
        <begin position="452"/>
        <end position="477"/>
    </location>
</feature>
<evidence type="ECO:0000259" key="3">
    <source>
        <dbReference type="Pfam" id="PF24320"/>
    </source>
</evidence>
<dbReference type="Pfam" id="PF24320">
    <property type="entry name" value="DUF7492"/>
    <property type="match status" value="1"/>
</dbReference>
<keyword evidence="2" id="KW-0732">Signal</keyword>
<organism evidence="4 5">
    <name type="scientific">Byssothecium circinans</name>
    <dbReference type="NCBI Taxonomy" id="147558"/>
    <lineage>
        <taxon>Eukaryota</taxon>
        <taxon>Fungi</taxon>
        <taxon>Dikarya</taxon>
        <taxon>Ascomycota</taxon>
        <taxon>Pezizomycotina</taxon>
        <taxon>Dothideomycetes</taxon>
        <taxon>Pleosporomycetidae</taxon>
        <taxon>Pleosporales</taxon>
        <taxon>Massarineae</taxon>
        <taxon>Massarinaceae</taxon>
        <taxon>Byssothecium</taxon>
    </lineage>
</organism>
<dbReference type="EMBL" id="ML977007">
    <property type="protein sequence ID" value="KAF1952843.1"/>
    <property type="molecule type" value="Genomic_DNA"/>
</dbReference>
<accession>A0A6A5TJ21</accession>
<feature type="signal peptide" evidence="2">
    <location>
        <begin position="1"/>
        <end position="20"/>
    </location>
</feature>
<evidence type="ECO:0000256" key="1">
    <source>
        <dbReference type="SAM" id="MobiDB-lite"/>
    </source>
</evidence>
<dbReference type="InterPro" id="IPR055915">
    <property type="entry name" value="DUF7492"/>
</dbReference>
<dbReference type="Proteomes" id="UP000800035">
    <property type="component" value="Unassembled WGS sequence"/>
</dbReference>
<keyword evidence="5" id="KW-1185">Reference proteome</keyword>
<evidence type="ECO:0000313" key="5">
    <source>
        <dbReference type="Proteomes" id="UP000800035"/>
    </source>
</evidence>
<feature type="compositionally biased region" description="Polar residues" evidence="1">
    <location>
        <begin position="354"/>
        <end position="377"/>
    </location>
</feature>
<dbReference type="AlphaFoldDB" id="A0A6A5TJ21"/>
<name>A0A6A5TJ21_9PLEO</name>
<feature type="chain" id="PRO_5025476812" description="DUF7492 domain-containing protein" evidence="2">
    <location>
        <begin position="21"/>
        <end position="477"/>
    </location>
</feature>
<protein>
    <recommendedName>
        <fullName evidence="3">DUF7492 domain-containing protein</fullName>
    </recommendedName>
</protein>
<feature type="domain" description="DUF7492" evidence="3">
    <location>
        <begin position="19"/>
        <end position="282"/>
    </location>
</feature>
<reference evidence="4" key="1">
    <citation type="journal article" date="2020" name="Stud. Mycol.">
        <title>101 Dothideomycetes genomes: a test case for predicting lifestyles and emergence of pathogens.</title>
        <authorList>
            <person name="Haridas S."/>
            <person name="Albert R."/>
            <person name="Binder M."/>
            <person name="Bloem J."/>
            <person name="Labutti K."/>
            <person name="Salamov A."/>
            <person name="Andreopoulos B."/>
            <person name="Baker S."/>
            <person name="Barry K."/>
            <person name="Bills G."/>
            <person name="Bluhm B."/>
            <person name="Cannon C."/>
            <person name="Castanera R."/>
            <person name="Culley D."/>
            <person name="Daum C."/>
            <person name="Ezra D."/>
            <person name="Gonzalez J."/>
            <person name="Henrissat B."/>
            <person name="Kuo A."/>
            <person name="Liang C."/>
            <person name="Lipzen A."/>
            <person name="Lutzoni F."/>
            <person name="Magnuson J."/>
            <person name="Mondo S."/>
            <person name="Nolan M."/>
            <person name="Ohm R."/>
            <person name="Pangilinan J."/>
            <person name="Park H.-J."/>
            <person name="Ramirez L."/>
            <person name="Alfaro M."/>
            <person name="Sun H."/>
            <person name="Tritt A."/>
            <person name="Yoshinaga Y."/>
            <person name="Zwiers L.-H."/>
            <person name="Turgeon B."/>
            <person name="Goodwin S."/>
            <person name="Spatafora J."/>
            <person name="Crous P."/>
            <person name="Grigoriev I."/>
        </authorList>
    </citation>
    <scope>NUCLEOTIDE SEQUENCE</scope>
    <source>
        <strain evidence="4">CBS 675.92</strain>
    </source>
</reference>
<feature type="region of interest" description="Disordered" evidence="1">
    <location>
        <begin position="320"/>
        <end position="436"/>
    </location>
</feature>
<feature type="compositionally biased region" description="Low complexity" evidence="1">
    <location>
        <begin position="335"/>
        <end position="353"/>
    </location>
</feature>
<sequence>MPSLRMAALAGLSLARVAAGHSWVEQLRNINDKGEYVGEYGYARGMVAKTDPGFDGNSMNYLLPQEKEKSNPWIGEESILCHPNQRKAKQSSEKYPRLQAVPGKFIAMRYVENGHTTLLEDSTNVPKPKAGGTIFVYGTTKPKEDEKLVDVLQWTQDGQGGDKRGFVVGMNNFDDGRCYEMPRPELATKWFKERQKKYPNFAMGQASDNAPGNMGLFCETDVKIPEDAKTGQPLTLYWVWQWNTMPGKDPTLPTGKSQYYTTCIDVDVVDTFKQDAKPKYPLGQQDAMSKAPADFASRTALYTNPIKAEPGPYFSKMGLGSGSGSSAAPAPPAAGTPSAPAAGSSKPAAAPTTLSTITSAAGSKPSTVADTKPSTAAGTKPSTAAGSKPSAPAGSKPTSPAAGNDDIPMMSTRPGRLQPTDAPASPSGKGNDKNDAVTVTDVIMVTVTAPAATATPRARRDVRHGAKFRGTSTSLED</sequence>